<evidence type="ECO:0000313" key="2">
    <source>
        <dbReference type="Proteomes" id="UP001365542"/>
    </source>
</evidence>
<name>A0AAV9XQF1_9PEZI</name>
<proteinExistence type="predicted"/>
<reference evidence="1 2" key="1">
    <citation type="submission" date="2019-10" db="EMBL/GenBank/DDBJ databases">
        <authorList>
            <person name="Palmer J.M."/>
        </authorList>
    </citation>
    <scope>NUCLEOTIDE SEQUENCE [LARGE SCALE GENOMIC DNA]</scope>
    <source>
        <strain evidence="1 2">TWF694</strain>
    </source>
</reference>
<comment type="caution">
    <text evidence="1">The sequence shown here is derived from an EMBL/GenBank/DDBJ whole genome shotgun (WGS) entry which is preliminary data.</text>
</comment>
<dbReference type="EMBL" id="JAVHJO010000001">
    <property type="protein sequence ID" value="KAK6543434.1"/>
    <property type="molecule type" value="Genomic_DNA"/>
</dbReference>
<dbReference type="AlphaFoldDB" id="A0AAV9XQF1"/>
<accession>A0AAV9XQF1</accession>
<evidence type="ECO:0000313" key="1">
    <source>
        <dbReference type="EMBL" id="KAK6543434.1"/>
    </source>
</evidence>
<protein>
    <submittedName>
        <fullName evidence="1">Uncharacterized protein</fullName>
    </submittedName>
</protein>
<dbReference type="Proteomes" id="UP001365542">
    <property type="component" value="Unassembled WGS sequence"/>
</dbReference>
<gene>
    <name evidence="1" type="ORF">TWF694_000181</name>
</gene>
<keyword evidence="2" id="KW-1185">Reference proteome</keyword>
<sequence length="65" mass="7640">MAKPDPTQEELDALRKHIKDRTKKFAELLEQNGLHTEDQIDRVRQILQNRNRRSPGSQSSSKRDK</sequence>
<organism evidence="1 2">
    <name type="scientific">Orbilia ellipsospora</name>
    <dbReference type="NCBI Taxonomy" id="2528407"/>
    <lineage>
        <taxon>Eukaryota</taxon>
        <taxon>Fungi</taxon>
        <taxon>Dikarya</taxon>
        <taxon>Ascomycota</taxon>
        <taxon>Pezizomycotina</taxon>
        <taxon>Orbiliomycetes</taxon>
        <taxon>Orbiliales</taxon>
        <taxon>Orbiliaceae</taxon>
        <taxon>Orbilia</taxon>
    </lineage>
</organism>